<protein>
    <submittedName>
        <fullName evidence="1">Uncharacterized protein</fullName>
    </submittedName>
</protein>
<comment type="caution">
    <text evidence="1">The sequence shown here is derived from an EMBL/GenBank/DDBJ whole genome shotgun (WGS) entry which is preliminary data.</text>
</comment>
<dbReference type="AlphaFoldDB" id="A0A7J7J4Y5"/>
<reference evidence="1" key="1">
    <citation type="submission" date="2020-06" db="EMBL/GenBank/DDBJ databases">
        <title>Draft genome of Bugula neritina, a colonial animal packing powerful symbionts and potential medicines.</title>
        <authorList>
            <person name="Rayko M."/>
        </authorList>
    </citation>
    <scope>NUCLEOTIDE SEQUENCE [LARGE SCALE GENOMIC DNA]</scope>
    <source>
        <strain evidence="1">Kwan_BN1</strain>
    </source>
</reference>
<dbReference type="EMBL" id="VXIV02003080">
    <property type="protein sequence ID" value="KAF6021260.1"/>
    <property type="molecule type" value="Genomic_DNA"/>
</dbReference>
<gene>
    <name evidence="1" type="ORF">EB796_020426</name>
</gene>
<accession>A0A7J7J4Y5</accession>
<name>A0A7J7J4Y5_BUGNE</name>
<keyword evidence="2" id="KW-1185">Reference proteome</keyword>
<evidence type="ECO:0000313" key="2">
    <source>
        <dbReference type="Proteomes" id="UP000593567"/>
    </source>
</evidence>
<sequence>MCHKHQKQAITMVCKACFQFNCEECHKQNGKCEKGAVGSIYSMQPMTSGKDHAYESLDDVHQQVKSKFEAIRTSVSSKLNIIAKGVKDAYKGMDDVPERFEEMKQEIKRKANEQLTEKYKMTDLYFSKCLHKICLCGSQNNPLLVWSMTQTAVCEGGWCLSPTVGGLSTDSHSEHAP</sequence>
<evidence type="ECO:0000313" key="1">
    <source>
        <dbReference type="EMBL" id="KAF6021260.1"/>
    </source>
</evidence>
<proteinExistence type="predicted"/>
<dbReference type="Proteomes" id="UP000593567">
    <property type="component" value="Unassembled WGS sequence"/>
</dbReference>
<organism evidence="1 2">
    <name type="scientific">Bugula neritina</name>
    <name type="common">Brown bryozoan</name>
    <name type="synonym">Sertularia neritina</name>
    <dbReference type="NCBI Taxonomy" id="10212"/>
    <lineage>
        <taxon>Eukaryota</taxon>
        <taxon>Metazoa</taxon>
        <taxon>Spiralia</taxon>
        <taxon>Lophotrochozoa</taxon>
        <taxon>Bryozoa</taxon>
        <taxon>Gymnolaemata</taxon>
        <taxon>Cheilostomatida</taxon>
        <taxon>Flustrina</taxon>
        <taxon>Buguloidea</taxon>
        <taxon>Bugulidae</taxon>
        <taxon>Bugula</taxon>
    </lineage>
</organism>